<comment type="caution">
    <text evidence="1">The sequence shown here is derived from an EMBL/GenBank/DDBJ whole genome shotgun (WGS) entry which is preliminary data.</text>
</comment>
<accession>A0A6L5Y1I0</accession>
<evidence type="ECO:0000313" key="1">
    <source>
        <dbReference type="EMBL" id="MSS64581.1"/>
    </source>
</evidence>
<protein>
    <submittedName>
        <fullName evidence="1">Uncharacterized protein</fullName>
    </submittedName>
</protein>
<dbReference type="EMBL" id="VUMT01000022">
    <property type="protein sequence ID" value="MSS64581.1"/>
    <property type="molecule type" value="Genomic_DNA"/>
</dbReference>
<sequence>MMNQEEAIEILKKNYPKTAKKVDGIYVGGFDDVDCEFGQALTIAISSLTKQIPKLVERSKK</sequence>
<gene>
    <name evidence="1" type="ORF">FYJ58_11945</name>
</gene>
<reference evidence="1 2" key="1">
    <citation type="submission" date="2019-08" db="EMBL/GenBank/DDBJ databases">
        <title>In-depth cultivation of the pig gut microbiome towards novel bacterial diversity and tailored functional studies.</title>
        <authorList>
            <person name="Wylensek D."/>
            <person name="Hitch T.C.A."/>
            <person name="Clavel T."/>
        </authorList>
    </citation>
    <scope>NUCLEOTIDE SEQUENCE [LARGE SCALE GENOMIC DNA]</scope>
    <source>
        <strain evidence="1 2">WCA-693-APC-MOT-I</strain>
    </source>
</reference>
<organism evidence="1 2">
    <name type="scientific">Velocimicrobium porci</name>
    <dbReference type="NCBI Taxonomy" id="2606634"/>
    <lineage>
        <taxon>Bacteria</taxon>
        <taxon>Bacillati</taxon>
        <taxon>Bacillota</taxon>
        <taxon>Clostridia</taxon>
        <taxon>Lachnospirales</taxon>
        <taxon>Lachnospiraceae</taxon>
        <taxon>Velocimicrobium</taxon>
    </lineage>
</organism>
<proteinExistence type="predicted"/>
<dbReference type="Proteomes" id="UP000482209">
    <property type="component" value="Unassembled WGS sequence"/>
</dbReference>
<dbReference type="RefSeq" id="WP_154519976.1">
    <property type="nucleotide sequence ID" value="NZ_VUMT01000022.1"/>
</dbReference>
<name>A0A6L5Y1I0_9FIRM</name>
<keyword evidence="2" id="KW-1185">Reference proteome</keyword>
<dbReference type="AlphaFoldDB" id="A0A6L5Y1I0"/>
<evidence type="ECO:0000313" key="2">
    <source>
        <dbReference type="Proteomes" id="UP000482209"/>
    </source>
</evidence>